<proteinExistence type="predicted"/>
<organism evidence="2 3">
    <name type="scientific">Trifolium medium</name>
    <dbReference type="NCBI Taxonomy" id="97028"/>
    <lineage>
        <taxon>Eukaryota</taxon>
        <taxon>Viridiplantae</taxon>
        <taxon>Streptophyta</taxon>
        <taxon>Embryophyta</taxon>
        <taxon>Tracheophyta</taxon>
        <taxon>Spermatophyta</taxon>
        <taxon>Magnoliopsida</taxon>
        <taxon>eudicotyledons</taxon>
        <taxon>Gunneridae</taxon>
        <taxon>Pentapetalae</taxon>
        <taxon>rosids</taxon>
        <taxon>fabids</taxon>
        <taxon>Fabales</taxon>
        <taxon>Fabaceae</taxon>
        <taxon>Papilionoideae</taxon>
        <taxon>50 kb inversion clade</taxon>
        <taxon>NPAAA clade</taxon>
        <taxon>Hologalegina</taxon>
        <taxon>IRL clade</taxon>
        <taxon>Trifolieae</taxon>
        <taxon>Trifolium</taxon>
    </lineage>
</organism>
<feature type="signal peptide" evidence="1">
    <location>
        <begin position="1"/>
        <end position="19"/>
    </location>
</feature>
<gene>
    <name evidence="2" type="ORF">A2U01_0003583</name>
</gene>
<dbReference type="Proteomes" id="UP000265520">
    <property type="component" value="Unassembled WGS sequence"/>
</dbReference>
<keyword evidence="3" id="KW-1185">Reference proteome</keyword>
<keyword evidence="1" id="KW-0732">Signal</keyword>
<evidence type="ECO:0000256" key="1">
    <source>
        <dbReference type="SAM" id="SignalP"/>
    </source>
</evidence>
<name>A0A392M643_9FABA</name>
<feature type="chain" id="PRO_5017459473" evidence="1">
    <location>
        <begin position="20"/>
        <end position="63"/>
    </location>
</feature>
<feature type="non-terminal residue" evidence="2">
    <location>
        <position position="63"/>
    </location>
</feature>
<evidence type="ECO:0000313" key="2">
    <source>
        <dbReference type="EMBL" id="MCH82771.1"/>
    </source>
</evidence>
<protein>
    <submittedName>
        <fullName evidence="2">Protein YLS7-like</fullName>
    </submittedName>
</protein>
<reference evidence="2 3" key="1">
    <citation type="journal article" date="2018" name="Front. Plant Sci.">
        <title>Red Clover (Trifolium pratense) and Zigzag Clover (T. medium) - A Picture of Genomic Similarities and Differences.</title>
        <authorList>
            <person name="Dluhosova J."/>
            <person name="Istvanek J."/>
            <person name="Nedelnik J."/>
            <person name="Repkova J."/>
        </authorList>
    </citation>
    <scope>NUCLEOTIDE SEQUENCE [LARGE SCALE GENOMIC DNA]</scope>
    <source>
        <strain evidence="3">cv. 10/8</strain>
        <tissue evidence="2">Leaf</tissue>
    </source>
</reference>
<dbReference type="AlphaFoldDB" id="A0A392M643"/>
<evidence type="ECO:0000313" key="3">
    <source>
        <dbReference type="Proteomes" id="UP000265520"/>
    </source>
</evidence>
<comment type="caution">
    <text evidence="2">The sequence shown here is derived from an EMBL/GenBank/DDBJ whole genome shotgun (WGS) entry which is preliminary data.</text>
</comment>
<dbReference type="EMBL" id="LXQA010004168">
    <property type="protein sequence ID" value="MCH82771.1"/>
    <property type="molecule type" value="Genomic_DNA"/>
</dbReference>
<sequence length="63" mass="6980">MHIFGSMLIYLFSTHTCGGDKDQWSDDENGACEELDGQGAMELAMGAWADWVSSKVDPLKKRV</sequence>
<accession>A0A392M643</accession>